<dbReference type="InterPro" id="IPR039353">
    <property type="entry name" value="TF_Adf1"/>
</dbReference>
<dbReference type="PROSITE" id="PS51029">
    <property type="entry name" value="MADF"/>
    <property type="match status" value="1"/>
</dbReference>
<dbReference type="PANTHER" id="PTHR12243">
    <property type="entry name" value="MADF DOMAIN TRANSCRIPTION FACTOR"/>
    <property type="match status" value="1"/>
</dbReference>
<dbReference type="OMA" id="GPREDAW"/>
<proteinExistence type="predicted"/>
<evidence type="ECO:0000313" key="4">
    <source>
        <dbReference type="Proteomes" id="UP000268014"/>
    </source>
</evidence>
<evidence type="ECO:0000256" key="1">
    <source>
        <dbReference type="SAM" id="MobiDB-lite"/>
    </source>
</evidence>
<feature type="domain" description="MADF" evidence="2">
    <location>
        <begin position="13"/>
        <end position="100"/>
    </location>
</feature>
<dbReference type="OrthoDB" id="5984255at2759"/>
<evidence type="ECO:0000313" key="3">
    <source>
        <dbReference type="EMBL" id="VDO52000.1"/>
    </source>
</evidence>
<dbReference type="PANTHER" id="PTHR12243:SF67">
    <property type="entry name" value="COREPRESSOR OF PANGOLIN, ISOFORM A-RELATED"/>
    <property type="match status" value="1"/>
</dbReference>
<dbReference type="SMART" id="SM00595">
    <property type="entry name" value="MADF"/>
    <property type="match status" value="1"/>
</dbReference>
<dbReference type="InterPro" id="IPR006578">
    <property type="entry name" value="MADF-dom"/>
</dbReference>
<organism evidence="5">
    <name type="scientific">Haemonchus placei</name>
    <name type="common">Barber's pole worm</name>
    <dbReference type="NCBI Taxonomy" id="6290"/>
    <lineage>
        <taxon>Eukaryota</taxon>
        <taxon>Metazoa</taxon>
        <taxon>Ecdysozoa</taxon>
        <taxon>Nematoda</taxon>
        <taxon>Chromadorea</taxon>
        <taxon>Rhabditida</taxon>
        <taxon>Rhabditina</taxon>
        <taxon>Rhabditomorpha</taxon>
        <taxon>Strongyloidea</taxon>
        <taxon>Trichostrongylidae</taxon>
        <taxon>Haemonchus</taxon>
    </lineage>
</organism>
<dbReference type="AlphaFoldDB" id="A0A0N4WRM4"/>
<dbReference type="EMBL" id="UZAF01018462">
    <property type="protein sequence ID" value="VDO52000.1"/>
    <property type="molecule type" value="Genomic_DNA"/>
</dbReference>
<evidence type="ECO:0000313" key="5">
    <source>
        <dbReference type="WBParaSite" id="HPLM_0001414601-mRNA-1"/>
    </source>
</evidence>
<feature type="region of interest" description="Disordered" evidence="1">
    <location>
        <begin position="103"/>
        <end position="125"/>
    </location>
</feature>
<accession>A0A0N4WRM4</accession>
<sequence>MDTFRFPDTMRSRLIELVQKEKCLWDQRNEEYKMQGPREDAWGRIASLMRDEGHNVTVSELKATWKGMRDIWRRLRTSKTGSRTSWPFFKALEFLEQNELTDNEETASRNYSMHNTSSVPQEREESSYERAGFIKEEIGDIDLVGTSMQENVNTEDKYEHFGKLVTSVLRDYDKNVNEEFAMNKMEAIFSVIMSRDWYGRRLTRPLSI</sequence>
<reference evidence="5" key="1">
    <citation type="submission" date="2017-02" db="UniProtKB">
        <authorList>
            <consortium name="WormBaseParasite"/>
        </authorList>
    </citation>
    <scope>IDENTIFICATION</scope>
</reference>
<dbReference type="Proteomes" id="UP000268014">
    <property type="component" value="Unassembled WGS sequence"/>
</dbReference>
<reference evidence="3 4" key="2">
    <citation type="submission" date="2018-11" db="EMBL/GenBank/DDBJ databases">
        <authorList>
            <consortium name="Pathogen Informatics"/>
        </authorList>
    </citation>
    <scope>NUCLEOTIDE SEQUENCE [LARGE SCALE GENOMIC DNA]</scope>
    <source>
        <strain evidence="3 4">MHpl1</strain>
    </source>
</reference>
<gene>
    <name evidence="3" type="ORF">HPLM_LOCUS14138</name>
</gene>
<dbReference type="WBParaSite" id="HPLM_0001414601-mRNA-1">
    <property type="protein sequence ID" value="HPLM_0001414601-mRNA-1"/>
    <property type="gene ID" value="HPLM_0001414601"/>
</dbReference>
<protein>
    <submittedName>
        <fullName evidence="5">MADF domain-containing protein</fullName>
    </submittedName>
</protein>
<dbReference type="GO" id="GO:0005634">
    <property type="term" value="C:nucleus"/>
    <property type="evidence" value="ECO:0007669"/>
    <property type="project" value="TreeGrafter"/>
</dbReference>
<dbReference type="Pfam" id="PF10545">
    <property type="entry name" value="MADF_DNA_bdg"/>
    <property type="match status" value="1"/>
</dbReference>
<dbReference type="GO" id="GO:0006357">
    <property type="term" value="P:regulation of transcription by RNA polymerase II"/>
    <property type="evidence" value="ECO:0007669"/>
    <property type="project" value="TreeGrafter"/>
</dbReference>
<feature type="compositionally biased region" description="Polar residues" evidence="1">
    <location>
        <begin position="108"/>
        <end position="120"/>
    </location>
</feature>
<dbReference type="GO" id="GO:0005667">
    <property type="term" value="C:transcription regulator complex"/>
    <property type="evidence" value="ECO:0007669"/>
    <property type="project" value="TreeGrafter"/>
</dbReference>
<keyword evidence="4" id="KW-1185">Reference proteome</keyword>
<evidence type="ECO:0000259" key="2">
    <source>
        <dbReference type="PROSITE" id="PS51029"/>
    </source>
</evidence>
<name>A0A0N4WRM4_HAEPC</name>